<dbReference type="NCBIfam" id="TIGR04390">
    <property type="entry name" value="OMP_YaiO_dom"/>
    <property type="match status" value="1"/>
</dbReference>
<dbReference type="AlphaFoldDB" id="A0A495E925"/>
<dbReference type="Gene3D" id="1.25.40.10">
    <property type="entry name" value="Tetratricopeptide repeat domain"/>
    <property type="match status" value="1"/>
</dbReference>
<proteinExistence type="predicted"/>
<dbReference type="SUPFAM" id="SSF48452">
    <property type="entry name" value="TPR-like"/>
    <property type="match status" value="1"/>
</dbReference>
<sequence length="408" mass="46314">MQVLKTYILILFCFCSLFIAAQEKVTYSGDPDSSFFTARELAFAGNRIAARDTLTTILSAYPEYTDVRVLLAKTHTWDKEYESARKHFNTITSKEKEIKEVWVAAINNELYSENYATALGLANKALKYIPNDEDLAKQKQYAINGITGVTEEGQESEIDTTTTSLKNQFGLTNSFEIFDVVYDPMFYSSIEYKRETLAGPIIPRINYSNRFGTHGLQYELDFYPKLSKKIYGYLNYGFSNAPTFPKHRAGVEVYANYPKNMELSLGLRYLDFKSIKATIATASVGLYSGNYFFSARPYVTTISDNNLGFSGTVLARKYLRDKDNYLGVIAGVGYASELKQLRNAQDALLAETVLYVESQQVLFEYQFTGKKNPNIYKTNLGVTRQELIFEPGKFFWSVSAGITYQVKF</sequence>
<feature type="chain" id="PRO_5019728242" evidence="1">
    <location>
        <begin position="22"/>
        <end position="408"/>
    </location>
</feature>
<protein>
    <submittedName>
        <fullName evidence="3">YaiO family outer membrane protein</fullName>
    </submittedName>
</protein>
<feature type="domain" description="YaiO beta-barrel" evidence="2">
    <location>
        <begin position="166"/>
        <end position="336"/>
    </location>
</feature>
<dbReference type="InterPro" id="IPR011990">
    <property type="entry name" value="TPR-like_helical_dom_sf"/>
</dbReference>
<dbReference type="Proteomes" id="UP000269412">
    <property type="component" value="Unassembled WGS sequence"/>
</dbReference>
<reference evidence="3 4" key="1">
    <citation type="submission" date="2018-10" db="EMBL/GenBank/DDBJ databases">
        <title>Genomic Encyclopedia of Archaeal and Bacterial Type Strains, Phase II (KMG-II): from individual species to whole genera.</title>
        <authorList>
            <person name="Goeker M."/>
        </authorList>
    </citation>
    <scope>NUCLEOTIDE SEQUENCE [LARGE SCALE GENOMIC DNA]</scope>
    <source>
        <strain evidence="3 4">DSM 25230</strain>
    </source>
</reference>
<organism evidence="3 4">
    <name type="scientific">Maribacter vaceletii</name>
    <dbReference type="NCBI Taxonomy" id="1206816"/>
    <lineage>
        <taxon>Bacteria</taxon>
        <taxon>Pseudomonadati</taxon>
        <taxon>Bacteroidota</taxon>
        <taxon>Flavobacteriia</taxon>
        <taxon>Flavobacteriales</taxon>
        <taxon>Flavobacteriaceae</taxon>
        <taxon>Maribacter</taxon>
    </lineage>
</organism>
<dbReference type="OrthoDB" id="742239at2"/>
<dbReference type="InterPro" id="IPR030887">
    <property type="entry name" value="Beta-barrel_YaiO"/>
</dbReference>
<evidence type="ECO:0000256" key="1">
    <source>
        <dbReference type="SAM" id="SignalP"/>
    </source>
</evidence>
<dbReference type="RefSeq" id="WP_121066332.1">
    <property type="nucleotide sequence ID" value="NZ_RBIQ01000008.1"/>
</dbReference>
<keyword evidence="4" id="KW-1185">Reference proteome</keyword>
<gene>
    <name evidence="3" type="ORF">CLV91_1706</name>
</gene>
<keyword evidence="1" id="KW-0732">Signal</keyword>
<evidence type="ECO:0000313" key="3">
    <source>
        <dbReference type="EMBL" id="RKR12993.1"/>
    </source>
</evidence>
<dbReference type="Pfam" id="PF19413">
    <property type="entry name" value="YaiO"/>
    <property type="match status" value="1"/>
</dbReference>
<feature type="signal peptide" evidence="1">
    <location>
        <begin position="1"/>
        <end position="21"/>
    </location>
</feature>
<evidence type="ECO:0000313" key="4">
    <source>
        <dbReference type="Proteomes" id="UP000269412"/>
    </source>
</evidence>
<name>A0A495E925_9FLAO</name>
<accession>A0A495E925</accession>
<dbReference type="EMBL" id="RBIQ01000008">
    <property type="protein sequence ID" value="RKR12993.1"/>
    <property type="molecule type" value="Genomic_DNA"/>
</dbReference>
<evidence type="ECO:0000259" key="2">
    <source>
        <dbReference type="Pfam" id="PF19413"/>
    </source>
</evidence>
<comment type="caution">
    <text evidence="3">The sequence shown here is derived from an EMBL/GenBank/DDBJ whole genome shotgun (WGS) entry which is preliminary data.</text>
</comment>